<organism evidence="1 2">
    <name type="scientific">Iris pallida</name>
    <name type="common">Sweet iris</name>
    <dbReference type="NCBI Taxonomy" id="29817"/>
    <lineage>
        <taxon>Eukaryota</taxon>
        <taxon>Viridiplantae</taxon>
        <taxon>Streptophyta</taxon>
        <taxon>Embryophyta</taxon>
        <taxon>Tracheophyta</taxon>
        <taxon>Spermatophyta</taxon>
        <taxon>Magnoliopsida</taxon>
        <taxon>Liliopsida</taxon>
        <taxon>Asparagales</taxon>
        <taxon>Iridaceae</taxon>
        <taxon>Iridoideae</taxon>
        <taxon>Irideae</taxon>
        <taxon>Iris</taxon>
    </lineage>
</organism>
<proteinExistence type="predicted"/>
<keyword evidence="2" id="KW-1185">Reference proteome</keyword>
<evidence type="ECO:0000313" key="2">
    <source>
        <dbReference type="Proteomes" id="UP001140949"/>
    </source>
</evidence>
<protein>
    <submittedName>
        <fullName evidence="1">Activating signal cointegrator 1</fullName>
    </submittedName>
</protein>
<reference evidence="1" key="1">
    <citation type="journal article" date="2023" name="GigaByte">
        <title>Genome assembly of the bearded iris, Iris pallida Lam.</title>
        <authorList>
            <person name="Bruccoleri R.E."/>
            <person name="Oakeley E.J."/>
            <person name="Faust A.M.E."/>
            <person name="Altorfer M."/>
            <person name="Dessus-Babus S."/>
            <person name="Burckhardt D."/>
            <person name="Oertli M."/>
            <person name="Naumann U."/>
            <person name="Petersen F."/>
            <person name="Wong J."/>
        </authorList>
    </citation>
    <scope>NUCLEOTIDE SEQUENCE</scope>
    <source>
        <strain evidence="1">GSM-AAB239-AS_SAM_17_03QT</strain>
    </source>
</reference>
<name>A0AAX6FEL2_IRIPA</name>
<accession>A0AAX6FEL2</accession>
<gene>
    <name evidence="1" type="ORF">M6B38_138330</name>
</gene>
<dbReference type="Proteomes" id="UP001140949">
    <property type="component" value="Unassembled WGS sequence"/>
</dbReference>
<dbReference type="EMBL" id="JANAVB010029617">
    <property type="protein sequence ID" value="KAJ6814802.1"/>
    <property type="molecule type" value="Genomic_DNA"/>
</dbReference>
<evidence type="ECO:0000313" key="1">
    <source>
        <dbReference type="EMBL" id="KAJ6814802.1"/>
    </source>
</evidence>
<reference evidence="1" key="2">
    <citation type="submission" date="2023-04" db="EMBL/GenBank/DDBJ databases">
        <authorList>
            <person name="Bruccoleri R.E."/>
            <person name="Oakeley E.J."/>
            <person name="Faust A.-M."/>
            <person name="Dessus-Babus S."/>
            <person name="Altorfer M."/>
            <person name="Burckhardt D."/>
            <person name="Oertli M."/>
            <person name="Naumann U."/>
            <person name="Petersen F."/>
            <person name="Wong J."/>
        </authorList>
    </citation>
    <scope>NUCLEOTIDE SEQUENCE</scope>
    <source>
        <strain evidence="1">GSM-AAB239-AS_SAM_17_03QT</strain>
        <tissue evidence="1">Leaf</tissue>
    </source>
</reference>
<comment type="caution">
    <text evidence="1">The sequence shown here is derived from an EMBL/GenBank/DDBJ whole genome shotgun (WGS) entry which is preliminary data.</text>
</comment>
<dbReference type="AlphaFoldDB" id="A0AAX6FEL2"/>
<sequence length="72" mass="8000">MGNLGAQTSSFQAYVKPSADKDGLSATKKQTKAPKEETILGVWKVGAKWRMQNQETILGEPPLCPKRRKLEK</sequence>